<comment type="cofactor">
    <cofactor evidence="8">
        <name>[2Fe-2S] cluster</name>
        <dbReference type="ChEBI" id="CHEBI:190135"/>
    </cofactor>
</comment>
<keyword evidence="6" id="KW-0408">Iron</keyword>
<dbReference type="InterPro" id="IPR012675">
    <property type="entry name" value="Beta-grasp_dom_sf"/>
</dbReference>
<dbReference type="Pfam" id="PF00111">
    <property type="entry name" value="Fer2"/>
    <property type="match status" value="1"/>
</dbReference>
<dbReference type="SMR" id="E1ZSL6"/>
<evidence type="ECO:0000256" key="3">
    <source>
        <dbReference type="ARBA" id="ARBA00022714"/>
    </source>
</evidence>
<dbReference type="RefSeq" id="XP_005843276.1">
    <property type="nucleotide sequence ID" value="XM_005843214.1"/>
</dbReference>
<dbReference type="Gene3D" id="3.10.20.30">
    <property type="match status" value="1"/>
</dbReference>
<reference evidence="10 11" key="1">
    <citation type="journal article" date="2010" name="Plant Cell">
        <title>The Chlorella variabilis NC64A genome reveals adaptation to photosymbiosis, coevolution with viruses, and cryptic sex.</title>
        <authorList>
            <person name="Blanc G."/>
            <person name="Duncan G."/>
            <person name="Agarkova I."/>
            <person name="Borodovsky M."/>
            <person name="Gurnon J."/>
            <person name="Kuo A."/>
            <person name="Lindquist E."/>
            <person name="Lucas S."/>
            <person name="Pangilinan J."/>
            <person name="Polle J."/>
            <person name="Salamov A."/>
            <person name="Terry A."/>
            <person name="Yamada T."/>
            <person name="Dunigan D.D."/>
            <person name="Grigoriev I.V."/>
            <person name="Claverie J.M."/>
            <person name="Van Etten J.L."/>
        </authorList>
    </citation>
    <scope>NUCLEOTIDE SEQUENCE [LARGE SCALE GENOMIC DNA]</scope>
    <source>
        <strain evidence="10 11">NC64A</strain>
    </source>
</reference>
<feature type="non-terminal residue" evidence="10">
    <location>
        <position position="1"/>
    </location>
</feature>
<evidence type="ECO:0000256" key="4">
    <source>
        <dbReference type="ARBA" id="ARBA00022723"/>
    </source>
</evidence>
<keyword evidence="4" id="KW-0479">Metal-binding</keyword>
<dbReference type="GeneID" id="17350553"/>
<keyword evidence="5" id="KW-0249">Electron transport</keyword>
<evidence type="ECO:0000313" key="10">
    <source>
        <dbReference type="EMBL" id="EFN51174.1"/>
    </source>
</evidence>
<dbReference type="InterPro" id="IPR006058">
    <property type="entry name" value="2Fe2S_fd_BS"/>
</dbReference>
<evidence type="ECO:0000259" key="9">
    <source>
        <dbReference type="PROSITE" id="PS51085"/>
    </source>
</evidence>
<dbReference type="OrthoDB" id="1885901at2759"/>
<dbReference type="InParanoid" id="E1ZSL6"/>
<evidence type="ECO:0000256" key="7">
    <source>
        <dbReference type="ARBA" id="ARBA00023014"/>
    </source>
</evidence>
<dbReference type="AlphaFoldDB" id="E1ZSL6"/>
<dbReference type="EMBL" id="GL433867">
    <property type="protein sequence ID" value="EFN51174.1"/>
    <property type="molecule type" value="Genomic_DNA"/>
</dbReference>
<accession>E1ZSL6</accession>
<sequence>QVTFVSEETGMSKTAEIGPNEYLLDGADEHRIEVNASCRGGVCGTCVSKLRSGQVDLEWLDVLDEGSVLSQEQDGYILPCSAKPLSDCVV</sequence>
<protein>
    <recommendedName>
        <fullName evidence="9">2Fe-2S ferredoxin-type domain-containing protein</fullName>
    </recommendedName>
</protein>
<feature type="domain" description="2Fe-2S ferredoxin-type" evidence="9">
    <location>
        <begin position="1"/>
        <end position="90"/>
    </location>
</feature>
<gene>
    <name evidence="10" type="ORF">CHLNCDRAFT_15322</name>
</gene>
<keyword evidence="7" id="KW-0411">Iron-sulfur</keyword>
<dbReference type="SUPFAM" id="SSF54292">
    <property type="entry name" value="2Fe-2S ferredoxin-like"/>
    <property type="match status" value="1"/>
</dbReference>
<comment type="similarity">
    <text evidence="1">Belongs to the 2Fe2S plant-type ferredoxin family.</text>
</comment>
<evidence type="ECO:0000256" key="2">
    <source>
        <dbReference type="ARBA" id="ARBA00022448"/>
    </source>
</evidence>
<keyword evidence="3" id="KW-0001">2Fe-2S</keyword>
<feature type="non-terminal residue" evidence="10">
    <location>
        <position position="90"/>
    </location>
</feature>
<dbReference type="GO" id="GO:0051537">
    <property type="term" value="F:2 iron, 2 sulfur cluster binding"/>
    <property type="evidence" value="ECO:0007669"/>
    <property type="project" value="UniProtKB-KW"/>
</dbReference>
<dbReference type="PROSITE" id="PS00197">
    <property type="entry name" value="2FE2S_FER_1"/>
    <property type="match status" value="1"/>
</dbReference>
<evidence type="ECO:0000256" key="1">
    <source>
        <dbReference type="ARBA" id="ARBA00007874"/>
    </source>
</evidence>
<name>E1ZSL6_CHLVA</name>
<dbReference type="InterPro" id="IPR001041">
    <property type="entry name" value="2Fe-2S_ferredoxin-type"/>
</dbReference>
<evidence type="ECO:0000256" key="5">
    <source>
        <dbReference type="ARBA" id="ARBA00022982"/>
    </source>
</evidence>
<dbReference type="KEGG" id="cvr:CHLNCDRAFT_15322"/>
<dbReference type="Proteomes" id="UP000008141">
    <property type="component" value="Unassembled WGS sequence"/>
</dbReference>
<keyword evidence="2" id="KW-0813">Transport</keyword>
<dbReference type="GO" id="GO:0046872">
    <property type="term" value="F:metal ion binding"/>
    <property type="evidence" value="ECO:0007669"/>
    <property type="project" value="UniProtKB-KW"/>
</dbReference>
<proteinExistence type="inferred from homology"/>
<dbReference type="PROSITE" id="PS51085">
    <property type="entry name" value="2FE2S_FER_2"/>
    <property type="match status" value="1"/>
</dbReference>
<keyword evidence="11" id="KW-1185">Reference proteome</keyword>
<evidence type="ECO:0000313" key="11">
    <source>
        <dbReference type="Proteomes" id="UP000008141"/>
    </source>
</evidence>
<evidence type="ECO:0000256" key="6">
    <source>
        <dbReference type="ARBA" id="ARBA00023004"/>
    </source>
</evidence>
<organism evidence="11">
    <name type="scientific">Chlorella variabilis</name>
    <name type="common">Green alga</name>
    <dbReference type="NCBI Taxonomy" id="554065"/>
    <lineage>
        <taxon>Eukaryota</taxon>
        <taxon>Viridiplantae</taxon>
        <taxon>Chlorophyta</taxon>
        <taxon>core chlorophytes</taxon>
        <taxon>Trebouxiophyceae</taxon>
        <taxon>Chlorellales</taxon>
        <taxon>Chlorellaceae</taxon>
        <taxon>Chlorella clade</taxon>
        <taxon>Chlorella</taxon>
    </lineage>
</organism>
<dbReference type="PANTHER" id="PTHR43112">
    <property type="entry name" value="FERREDOXIN"/>
    <property type="match status" value="1"/>
</dbReference>
<evidence type="ECO:0000256" key="8">
    <source>
        <dbReference type="ARBA" id="ARBA00034078"/>
    </source>
</evidence>
<dbReference type="CDD" id="cd00207">
    <property type="entry name" value="fer2"/>
    <property type="match status" value="1"/>
</dbReference>
<dbReference type="STRING" id="554065.E1ZSL6"/>
<dbReference type="PANTHER" id="PTHR43112:SF3">
    <property type="entry name" value="FERREDOXIN-2, CHLOROPLASTIC"/>
    <property type="match status" value="1"/>
</dbReference>
<dbReference type="InterPro" id="IPR036010">
    <property type="entry name" value="2Fe-2S_ferredoxin-like_sf"/>
</dbReference>